<comment type="caution">
    <text evidence="1">The sequence shown here is derived from an EMBL/GenBank/DDBJ whole genome shotgun (WGS) entry which is preliminary data.</text>
</comment>
<dbReference type="InterPro" id="IPR011049">
    <property type="entry name" value="Serralysin-like_metalloprot_C"/>
</dbReference>
<name>A0A1U7IPX0_9CYAN</name>
<sequence length="308" mass="33077">MSFAIFNETYYLSNYPDVQAAVNARIVSSGLDHFRNIGITEGRTLVSPAFDEQTYLARNPDVAEAVRNGIFKSGLQHFIISGEAEGRSGIPTEGPNPTTFFNEKAYLLSNIDVATQVRLGTFKSGLEHYQKVGYAEGRIGFFDGSAASDVITAFGARTQIYGVDVTSVVVDNAGETYDIRTTSVGNNEIDTLIGGAGQDEFVLGYGRLPTTTAFAGTQAFYLNSKDSGSDDYAFILNFEDGKDTIVLSGPPSQYILVPQGSTGRYLIYTTSNSNLGKQSDLVAVIDGNPDLAILNPVDALKSGYTRLG</sequence>
<proteinExistence type="predicted"/>
<reference evidence="1 2" key="1">
    <citation type="submission" date="2016-11" db="EMBL/GenBank/DDBJ databases">
        <title>Draft Genome Sequences of Nine Cyanobacterial Strains from Diverse Habitats.</title>
        <authorList>
            <person name="Zhu T."/>
            <person name="Hou S."/>
            <person name="Lu X."/>
            <person name="Hess W.R."/>
        </authorList>
    </citation>
    <scope>NUCLEOTIDE SEQUENCE [LARGE SCALE GENOMIC DNA]</scope>
    <source>
        <strain evidence="1 2">IAM M-71</strain>
    </source>
</reference>
<evidence type="ECO:0008006" key="3">
    <source>
        <dbReference type="Google" id="ProtNLM"/>
    </source>
</evidence>
<dbReference type="SUPFAM" id="SSF51120">
    <property type="entry name" value="beta-Roll"/>
    <property type="match status" value="1"/>
</dbReference>
<dbReference type="Proteomes" id="UP000185860">
    <property type="component" value="Unassembled WGS sequence"/>
</dbReference>
<protein>
    <recommendedName>
        <fullName evidence="3">Calcium-binding protein</fullName>
    </recommendedName>
</protein>
<evidence type="ECO:0000313" key="2">
    <source>
        <dbReference type="Proteomes" id="UP000185860"/>
    </source>
</evidence>
<organism evidence="1 2">
    <name type="scientific">[Phormidium ambiguum] IAM M-71</name>
    <dbReference type="NCBI Taxonomy" id="454136"/>
    <lineage>
        <taxon>Bacteria</taxon>
        <taxon>Bacillati</taxon>
        <taxon>Cyanobacteriota</taxon>
        <taxon>Cyanophyceae</taxon>
        <taxon>Oscillatoriophycideae</taxon>
        <taxon>Aerosakkonematales</taxon>
        <taxon>Aerosakkonemataceae</taxon>
        <taxon>Floridanema</taxon>
    </lineage>
</organism>
<dbReference type="AlphaFoldDB" id="A0A1U7IPX0"/>
<evidence type="ECO:0000313" key="1">
    <source>
        <dbReference type="EMBL" id="OKH39385.1"/>
    </source>
</evidence>
<accession>A0A1U7IPX0</accession>
<dbReference type="EMBL" id="MRCE01000005">
    <property type="protein sequence ID" value="OKH39385.1"/>
    <property type="molecule type" value="Genomic_DNA"/>
</dbReference>
<dbReference type="OrthoDB" id="443173at2"/>
<dbReference type="RefSeq" id="WP_073592640.1">
    <property type="nucleotide sequence ID" value="NZ_MRCE01000005.1"/>
</dbReference>
<dbReference type="STRING" id="454136.NIES2119_06495"/>
<gene>
    <name evidence="1" type="ORF">NIES2119_06495</name>
</gene>